<dbReference type="Gene3D" id="3.20.20.140">
    <property type="entry name" value="Metal-dependent hydrolases"/>
    <property type="match status" value="1"/>
</dbReference>
<evidence type="ECO:0000313" key="5">
    <source>
        <dbReference type="EMBL" id="SES10911.1"/>
    </source>
</evidence>
<dbReference type="SUPFAM" id="SSF89550">
    <property type="entry name" value="PHP domain-like"/>
    <property type="match status" value="1"/>
</dbReference>
<evidence type="ECO:0000256" key="3">
    <source>
        <dbReference type="ARBA" id="ARBA00022801"/>
    </source>
</evidence>
<dbReference type="GO" id="GO:0030145">
    <property type="term" value="F:manganese ion binding"/>
    <property type="evidence" value="ECO:0007669"/>
    <property type="project" value="InterPro"/>
</dbReference>
<evidence type="ECO:0000256" key="1">
    <source>
        <dbReference type="ARBA" id="ARBA00005750"/>
    </source>
</evidence>
<organism evidence="5 6">
    <name type="scientific">Pedobacter rhizosphaerae</name>
    <dbReference type="NCBI Taxonomy" id="390241"/>
    <lineage>
        <taxon>Bacteria</taxon>
        <taxon>Pseudomonadati</taxon>
        <taxon>Bacteroidota</taxon>
        <taxon>Sphingobacteriia</taxon>
        <taxon>Sphingobacteriales</taxon>
        <taxon>Sphingobacteriaceae</taxon>
        <taxon>Pedobacter</taxon>
    </lineage>
</organism>
<protein>
    <recommendedName>
        <fullName evidence="2">protein-tyrosine-phosphatase</fullName>
        <ecNumber evidence="2">3.1.3.48</ecNumber>
    </recommendedName>
</protein>
<dbReference type="STRING" id="390241.SAMN04488023_13246"/>
<comment type="catalytic activity">
    <reaction evidence="4">
        <text>O-phospho-L-tyrosyl-[protein] + H2O = L-tyrosyl-[protein] + phosphate</text>
        <dbReference type="Rhea" id="RHEA:10684"/>
        <dbReference type="Rhea" id="RHEA-COMP:10136"/>
        <dbReference type="Rhea" id="RHEA-COMP:20101"/>
        <dbReference type="ChEBI" id="CHEBI:15377"/>
        <dbReference type="ChEBI" id="CHEBI:43474"/>
        <dbReference type="ChEBI" id="CHEBI:46858"/>
        <dbReference type="ChEBI" id="CHEBI:61978"/>
        <dbReference type="EC" id="3.1.3.48"/>
    </reaction>
</comment>
<dbReference type="Proteomes" id="UP000199572">
    <property type="component" value="Unassembled WGS sequence"/>
</dbReference>
<dbReference type="AlphaFoldDB" id="A0A1H9UNP9"/>
<sequence>MKQRLLLFLKKLLNSACTMFGLFKKKKIVPEFNFSTIGTDMHSHIIPGIDDGAQTLEDSILLAKRFTALGFKKLIATPHVMADYFRNTPDTINRGLDILRKGLQDHQIDLEVEAAAEYYLDETLEKKVNQKQVLSFGRNYLLFELSFINAPQSLNNFIKKMQDAGYQPVLAHPERYPYFYPSIDHYHQIRETGCLLQINSIALSGYYGPGAKKVAEELTENHLVDFIGSDMHHLKHAKALEDSLSTPLMQQLLGQHQLKNTLL</sequence>
<evidence type="ECO:0000256" key="2">
    <source>
        <dbReference type="ARBA" id="ARBA00013064"/>
    </source>
</evidence>
<dbReference type="GO" id="GO:0004725">
    <property type="term" value="F:protein tyrosine phosphatase activity"/>
    <property type="evidence" value="ECO:0007669"/>
    <property type="project" value="UniProtKB-EC"/>
</dbReference>
<dbReference type="EMBL" id="FOGG01000032">
    <property type="protein sequence ID" value="SES10911.1"/>
    <property type="molecule type" value="Genomic_DNA"/>
</dbReference>
<dbReference type="EC" id="3.1.3.48" evidence="2"/>
<evidence type="ECO:0000313" key="6">
    <source>
        <dbReference type="Proteomes" id="UP000199572"/>
    </source>
</evidence>
<evidence type="ECO:0000256" key="4">
    <source>
        <dbReference type="ARBA" id="ARBA00051722"/>
    </source>
</evidence>
<proteinExistence type="inferred from homology"/>
<keyword evidence="6" id="KW-1185">Reference proteome</keyword>
<dbReference type="PANTHER" id="PTHR39181:SF1">
    <property type="entry name" value="TYROSINE-PROTEIN PHOSPHATASE YWQE"/>
    <property type="match status" value="1"/>
</dbReference>
<comment type="similarity">
    <text evidence="1">Belongs to the metallo-dependent hydrolases superfamily. CpsB/CapC family.</text>
</comment>
<dbReference type="PANTHER" id="PTHR39181">
    <property type="entry name" value="TYROSINE-PROTEIN PHOSPHATASE YWQE"/>
    <property type="match status" value="1"/>
</dbReference>
<keyword evidence="3" id="KW-0378">Hydrolase</keyword>
<gene>
    <name evidence="5" type="ORF">SAMN04488023_13246</name>
</gene>
<dbReference type="Pfam" id="PF19567">
    <property type="entry name" value="CpsB_CapC"/>
    <property type="match status" value="1"/>
</dbReference>
<accession>A0A1H9UNP9</accession>
<dbReference type="InterPro" id="IPR016195">
    <property type="entry name" value="Pol/histidinol_Pase-like"/>
</dbReference>
<dbReference type="InterPro" id="IPR016667">
    <property type="entry name" value="Caps_polysacc_synth_CpsB/CapC"/>
</dbReference>
<reference evidence="5 6" key="1">
    <citation type="submission" date="2016-10" db="EMBL/GenBank/DDBJ databases">
        <authorList>
            <person name="de Groot N.N."/>
        </authorList>
    </citation>
    <scope>NUCLEOTIDE SEQUENCE [LARGE SCALE GENOMIC DNA]</scope>
    <source>
        <strain evidence="5 6">DSM 18610</strain>
    </source>
</reference>
<name>A0A1H9UNP9_9SPHI</name>